<evidence type="ECO:0000313" key="3">
    <source>
        <dbReference type="Proteomes" id="UP001189429"/>
    </source>
</evidence>
<organism evidence="2 3">
    <name type="scientific">Prorocentrum cordatum</name>
    <dbReference type="NCBI Taxonomy" id="2364126"/>
    <lineage>
        <taxon>Eukaryota</taxon>
        <taxon>Sar</taxon>
        <taxon>Alveolata</taxon>
        <taxon>Dinophyceae</taxon>
        <taxon>Prorocentrales</taxon>
        <taxon>Prorocentraceae</taxon>
        <taxon>Prorocentrum</taxon>
    </lineage>
</organism>
<feature type="compositionally biased region" description="Low complexity" evidence="1">
    <location>
        <begin position="135"/>
        <end position="155"/>
    </location>
</feature>
<feature type="non-terminal residue" evidence="2">
    <location>
        <position position="155"/>
    </location>
</feature>
<accession>A0ABN9THH7</accession>
<proteinExistence type="predicted"/>
<comment type="caution">
    <text evidence="2">The sequence shown here is derived from an EMBL/GenBank/DDBJ whole genome shotgun (WGS) entry which is preliminary data.</text>
</comment>
<name>A0ABN9THH7_9DINO</name>
<reference evidence="2" key="1">
    <citation type="submission" date="2023-10" db="EMBL/GenBank/DDBJ databases">
        <authorList>
            <person name="Chen Y."/>
            <person name="Shah S."/>
            <person name="Dougan E. K."/>
            <person name="Thang M."/>
            <person name="Chan C."/>
        </authorList>
    </citation>
    <scope>NUCLEOTIDE SEQUENCE [LARGE SCALE GENOMIC DNA]</scope>
</reference>
<feature type="region of interest" description="Disordered" evidence="1">
    <location>
        <begin position="49"/>
        <end position="155"/>
    </location>
</feature>
<sequence>VEIEETRVKVIAKQERALEKSRKQWLDAQDRIPQRMARPVPTGLDSTISFEGGDPLAPRDLLSLKFSGGAGHEVRGGGGVDDGGEAPPAKPPPATKGSADGLDEMKTMMQRDRQERAHRMDALIEVLSERLEDTSGIQSSSQPSDASESSPTPSA</sequence>
<dbReference type="Proteomes" id="UP001189429">
    <property type="component" value="Unassembled WGS sequence"/>
</dbReference>
<evidence type="ECO:0000256" key="1">
    <source>
        <dbReference type="SAM" id="MobiDB-lite"/>
    </source>
</evidence>
<feature type="compositionally biased region" description="Gly residues" evidence="1">
    <location>
        <begin position="68"/>
        <end position="81"/>
    </location>
</feature>
<evidence type="ECO:0000313" key="2">
    <source>
        <dbReference type="EMBL" id="CAK0845278.1"/>
    </source>
</evidence>
<gene>
    <name evidence="2" type="ORF">PCOR1329_LOCUS39111</name>
</gene>
<protein>
    <submittedName>
        <fullName evidence="2">Uncharacterized protein</fullName>
    </submittedName>
</protein>
<feature type="compositionally biased region" description="Basic and acidic residues" evidence="1">
    <location>
        <begin position="103"/>
        <end position="133"/>
    </location>
</feature>
<dbReference type="EMBL" id="CAUYUJ010014726">
    <property type="protein sequence ID" value="CAK0845278.1"/>
    <property type="molecule type" value="Genomic_DNA"/>
</dbReference>
<keyword evidence="3" id="KW-1185">Reference proteome</keyword>
<feature type="non-terminal residue" evidence="2">
    <location>
        <position position="1"/>
    </location>
</feature>